<accession>A0A5C1QMV6</accession>
<evidence type="ECO:0000256" key="6">
    <source>
        <dbReference type="ARBA" id="ARBA00035207"/>
    </source>
</evidence>
<dbReference type="GO" id="GO:0022625">
    <property type="term" value="C:cytosolic large ribosomal subunit"/>
    <property type="evidence" value="ECO:0007669"/>
    <property type="project" value="TreeGrafter"/>
</dbReference>
<evidence type="ECO:0000256" key="2">
    <source>
        <dbReference type="ARBA" id="ARBA00022730"/>
    </source>
</evidence>
<name>A0A5C1QMV6_9SPIO</name>
<comment type="subunit">
    <text evidence="7 9">Part of the 50S ribosomal subunit.</text>
</comment>
<dbReference type="Pfam" id="PF00237">
    <property type="entry name" value="Ribosomal_L22"/>
    <property type="match status" value="1"/>
</dbReference>
<comment type="function">
    <text evidence="7 10">This protein binds specifically to 23S rRNA; its binding is stimulated by other ribosomal proteins, e.g., L4, L17, and L20. It is important during the early stages of 50S assembly. It makes multiple contacts with different domains of the 23S rRNA in the assembled 50S subunit and ribosome.</text>
</comment>
<dbReference type="GO" id="GO:0006412">
    <property type="term" value="P:translation"/>
    <property type="evidence" value="ECO:0007669"/>
    <property type="project" value="UniProtKB-UniRule"/>
</dbReference>
<dbReference type="InterPro" id="IPR047867">
    <property type="entry name" value="Ribosomal_uL22_bac/org-type"/>
</dbReference>
<evidence type="ECO:0000256" key="7">
    <source>
        <dbReference type="HAMAP-Rule" id="MF_01331"/>
    </source>
</evidence>
<evidence type="ECO:0000256" key="4">
    <source>
        <dbReference type="ARBA" id="ARBA00022980"/>
    </source>
</evidence>
<organism evidence="11 12">
    <name type="scientific">Oceanispirochaeta crateris</name>
    <dbReference type="NCBI Taxonomy" id="2518645"/>
    <lineage>
        <taxon>Bacteria</taxon>
        <taxon>Pseudomonadati</taxon>
        <taxon>Spirochaetota</taxon>
        <taxon>Spirochaetia</taxon>
        <taxon>Spirochaetales</taxon>
        <taxon>Spirochaetaceae</taxon>
        <taxon>Oceanispirochaeta</taxon>
    </lineage>
</organism>
<dbReference type="OrthoDB" id="9805969at2"/>
<dbReference type="EMBL" id="CP036150">
    <property type="protein sequence ID" value="QEN08559.1"/>
    <property type="molecule type" value="Genomic_DNA"/>
</dbReference>
<reference evidence="11 12" key="1">
    <citation type="submission" date="2019-02" db="EMBL/GenBank/DDBJ databases">
        <title>Complete Genome Sequence and Methylome Analysis of free living Spirochaetas.</title>
        <authorList>
            <person name="Fomenkov A."/>
            <person name="Dubinina G."/>
            <person name="Leshcheva N."/>
            <person name="Mikheeva N."/>
            <person name="Grabovich M."/>
            <person name="Vincze T."/>
            <person name="Roberts R.J."/>
        </authorList>
    </citation>
    <scope>NUCLEOTIDE SEQUENCE [LARGE SCALE GENOMIC DNA]</scope>
    <source>
        <strain evidence="11 12">K2</strain>
    </source>
</reference>
<dbReference type="InterPro" id="IPR001063">
    <property type="entry name" value="Ribosomal_uL22"/>
</dbReference>
<dbReference type="InterPro" id="IPR018260">
    <property type="entry name" value="Ribosomal_uL22_CS"/>
</dbReference>
<dbReference type="NCBIfam" id="TIGR01044">
    <property type="entry name" value="rplV_bact"/>
    <property type="match status" value="1"/>
</dbReference>
<dbReference type="InterPro" id="IPR036394">
    <property type="entry name" value="Ribosomal_uL22_sf"/>
</dbReference>
<evidence type="ECO:0000313" key="11">
    <source>
        <dbReference type="EMBL" id="QEN08559.1"/>
    </source>
</evidence>
<evidence type="ECO:0000256" key="1">
    <source>
        <dbReference type="ARBA" id="ARBA00009451"/>
    </source>
</evidence>
<protein>
    <recommendedName>
        <fullName evidence="6 7">Large ribosomal subunit protein uL22</fullName>
    </recommendedName>
</protein>
<evidence type="ECO:0000313" key="12">
    <source>
        <dbReference type="Proteomes" id="UP000324209"/>
    </source>
</evidence>
<dbReference type="SUPFAM" id="SSF54843">
    <property type="entry name" value="Ribosomal protein L22"/>
    <property type="match status" value="1"/>
</dbReference>
<comment type="similarity">
    <text evidence="1 7 8">Belongs to the universal ribosomal protein uL22 family.</text>
</comment>
<evidence type="ECO:0000256" key="9">
    <source>
        <dbReference type="RuleBase" id="RU004006"/>
    </source>
</evidence>
<dbReference type="PROSITE" id="PS00464">
    <property type="entry name" value="RIBOSOMAL_L22"/>
    <property type="match status" value="1"/>
</dbReference>
<dbReference type="RefSeq" id="WP_149486640.1">
    <property type="nucleotide sequence ID" value="NZ_CP036150.1"/>
</dbReference>
<keyword evidence="2 7" id="KW-0699">rRNA-binding</keyword>
<evidence type="ECO:0000256" key="5">
    <source>
        <dbReference type="ARBA" id="ARBA00023274"/>
    </source>
</evidence>
<dbReference type="GO" id="GO:0019843">
    <property type="term" value="F:rRNA binding"/>
    <property type="evidence" value="ECO:0007669"/>
    <property type="project" value="UniProtKB-UniRule"/>
</dbReference>
<evidence type="ECO:0000256" key="8">
    <source>
        <dbReference type="RuleBase" id="RU004005"/>
    </source>
</evidence>
<keyword evidence="3 7" id="KW-0694">RNA-binding</keyword>
<keyword evidence="4 7" id="KW-0689">Ribosomal protein</keyword>
<proteinExistence type="inferred from homology"/>
<dbReference type="InterPro" id="IPR005727">
    <property type="entry name" value="Ribosomal_uL22_bac/chlpt-type"/>
</dbReference>
<gene>
    <name evidence="7" type="primary">rplV</name>
    <name evidence="11" type="ORF">EXM22_11385</name>
</gene>
<dbReference type="KEGG" id="ock:EXM22_11385"/>
<dbReference type="PANTHER" id="PTHR13501:SF8">
    <property type="entry name" value="LARGE RIBOSOMAL SUBUNIT PROTEIN UL22M"/>
    <property type="match status" value="1"/>
</dbReference>
<dbReference type="CDD" id="cd00336">
    <property type="entry name" value="Ribosomal_L22"/>
    <property type="match status" value="1"/>
</dbReference>
<evidence type="ECO:0000256" key="10">
    <source>
        <dbReference type="RuleBase" id="RU004008"/>
    </source>
</evidence>
<dbReference type="PANTHER" id="PTHR13501">
    <property type="entry name" value="CHLOROPLAST 50S RIBOSOMAL PROTEIN L22-RELATED"/>
    <property type="match status" value="1"/>
</dbReference>
<dbReference type="Proteomes" id="UP000324209">
    <property type="component" value="Chromosome"/>
</dbReference>
<dbReference type="AlphaFoldDB" id="A0A5C1QMV6"/>
<comment type="function">
    <text evidence="7">The globular domain of the protein is located near the polypeptide exit tunnel on the outside of the subunit, while an extended beta-hairpin is found that lines the wall of the exit tunnel in the center of the 70S ribosome.</text>
</comment>
<sequence>MEAKKGYKAIAKNLPMSPTKIRPIADNIRRKPYSEAVAILENLPNKGAKLLKKVVLSAAANALHQNNMLDEDALYIKELFVDNGPIQKRMWPRSRGRADRLLKRSSHISVVVDELGSTGE</sequence>
<keyword evidence="12" id="KW-1185">Reference proteome</keyword>
<dbReference type="GO" id="GO:0003735">
    <property type="term" value="F:structural constituent of ribosome"/>
    <property type="evidence" value="ECO:0007669"/>
    <property type="project" value="InterPro"/>
</dbReference>
<evidence type="ECO:0000256" key="3">
    <source>
        <dbReference type="ARBA" id="ARBA00022884"/>
    </source>
</evidence>
<dbReference type="HAMAP" id="MF_01331_B">
    <property type="entry name" value="Ribosomal_uL22_B"/>
    <property type="match status" value="1"/>
</dbReference>
<dbReference type="Gene3D" id="3.90.470.10">
    <property type="entry name" value="Ribosomal protein L22/L17"/>
    <property type="match status" value="1"/>
</dbReference>
<keyword evidence="5 7" id="KW-0687">Ribonucleoprotein</keyword>